<name>A0A3Q4GHV9_NEOBR</name>
<dbReference type="InterPro" id="IPR002018">
    <property type="entry name" value="CarbesteraseB"/>
</dbReference>
<keyword evidence="4" id="KW-1185">Reference proteome</keyword>
<dbReference type="Proteomes" id="UP000261580">
    <property type="component" value="Unassembled WGS sequence"/>
</dbReference>
<evidence type="ECO:0000259" key="2">
    <source>
        <dbReference type="Pfam" id="PF00135"/>
    </source>
</evidence>
<dbReference type="GeneTree" id="ENSGT00940000168460"/>
<dbReference type="AlphaFoldDB" id="A0A3Q4GHV9"/>
<sequence length="680" mass="73755">MLGQVGACVGTAASVFQVTLASCRRFPPSVLRRCVVSGCNEEPQCSVADLRDADSAGFFSCSLYPDSRVCGAYDKPLRRPCSLLLDRAPNNTYSKKGKEGSSESLFMECERRCDEDPCCRGVGFVRYSKSRGIHKTVCQLSAVLLCSESVEFILAVILSKVHKVLPLLLLSLTPEYPVTVSLDDWSLLADSSVLVDPSLSTYDVIHVSRDIAGDRDKTRDWCLHACQEAESCAAVSLSEVESATRCVLYPDTTVCGLSSAPESPASSSCRLVVREPAPQVYLRRGVFSELSRTSVSIPGQGVLQGVAVETALASDRRTVIQFLGVPYARPPIGSLRFEAAQPAEWTGTWDATKPRASCIQPGDAASAASSEDCLHLNIFTPRGRAPVLLFFFNPSANENPGLLDGSILAAMGNIVVVTASYRTAALGFLSTGESGLRGNYGLSDQEAALRWVKDHISLMGGDNSRVTVGAERGGADVTSLHLLSSSRPLFQRMMLMVRPRVVLPPSRQQAEPPTSKFFIAFISSPSCRAGRRFLHHWFKGLLGVTGSPVCVCRADVFLPLDVQLAFGTPHHPMSSQRFTSSDRRLSLAMMTYVSSFIRSGNPNPSRSWAESVLPRWQPVLSSEAPPTYLELSTNLHHQRGLSQSSCSFWTQLAPKLTSLTGDRFLLVSTGFTCALYSTPL</sequence>
<dbReference type="OMA" id="SHWAKSN"/>
<evidence type="ECO:0000313" key="4">
    <source>
        <dbReference type="Proteomes" id="UP000261580"/>
    </source>
</evidence>
<evidence type="ECO:0000313" key="3">
    <source>
        <dbReference type="Ensembl" id="ENSNBRP00000008810.1"/>
    </source>
</evidence>
<reference evidence="3" key="2">
    <citation type="submission" date="2025-09" db="UniProtKB">
        <authorList>
            <consortium name="Ensembl"/>
        </authorList>
    </citation>
    <scope>IDENTIFICATION</scope>
</reference>
<dbReference type="SUPFAM" id="SSF53474">
    <property type="entry name" value="alpha/beta-Hydrolases"/>
    <property type="match status" value="1"/>
</dbReference>
<dbReference type="Pfam" id="PF00135">
    <property type="entry name" value="COesterase"/>
    <property type="match status" value="2"/>
</dbReference>
<dbReference type="Gene3D" id="3.40.50.1820">
    <property type="entry name" value="alpha/beta hydrolase"/>
    <property type="match status" value="2"/>
</dbReference>
<dbReference type="Ensembl" id="ENSNBRT00000009066.1">
    <property type="protein sequence ID" value="ENSNBRP00000008810.1"/>
    <property type="gene ID" value="ENSNBRG00000006893.1"/>
</dbReference>
<dbReference type="Bgee" id="ENSNBRG00000006893">
    <property type="expression patterns" value="Expressed in camera-type eye and 2 other cell types or tissues"/>
</dbReference>
<accession>A0A3Q4GHV9</accession>
<dbReference type="InterPro" id="IPR051093">
    <property type="entry name" value="Neuroligin/BSAL"/>
</dbReference>
<protein>
    <recommendedName>
        <fullName evidence="2">Carboxylesterase type B domain-containing protein</fullName>
    </recommendedName>
</protein>
<evidence type="ECO:0000256" key="1">
    <source>
        <dbReference type="ARBA" id="ARBA00005964"/>
    </source>
</evidence>
<reference evidence="3" key="1">
    <citation type="submission" date="2025-08" db="UniProtKB">
        <authorList>
            <consortium name="Ensembl"/>
        </authorList>
    </citation>
    <scope>IDENTIFICATION</scope>
</reference>
<dbReference type="PANTHER" id="PTHR43903">
    <property type="entry name" value="NEUROLIGIN"/>
    <property type="match status" value="1"/>
</dbReference>
<comment type="similarity">
    <text evidence="1">Belongs to the type-B carboxylesterase/lipase family.</text>
</comment>
<dbReference type="STRING" id="32507.ENSNBRP00000008810"/>
<feature type="domain" description="Carboxylesterase type B" evidence="2">
    <location>
        <begin position="561"/>
        <end position="649"/>
    </location>
</feature>
<feature type="domain" description="Carboxylesterase type B" evidence="2">
    <location>
        <begin position="294"/>
        <end position="496"/>
    </location>
</feature>
<proteinExistence type="inferred from homology"/>
<organism evidence="3 4">
    <name type="scientific">Neolamprologus brichardi</name>
    <name type="common">Fairy cichlid</name>
    <name type="synonym">Lamprologus brichardi</name>
    <dbReference type="NCBI Taxonomy" id="32507"/>
    <lineage>
        <taxon>Eukaryota</taxon>
        <taxon>Metazoa</taxon>
        <taxon>Chordata</taxon>
        <taxon>Craniata</taxon>
        <taxon>Vertebrata</taxon>
        <taxon>Euteleostomi</taxon>
        <taxon>Actinopterygii</taxon>
        <taxon>Neopterygii</taxon>
        <taxon>Teleostei</taxon>
        <taxon>Neoteleostei</taxon>
        <taxon>Acanthomorphata</taxon>
        <taxon>Ovalentaria</taxon>
        <taxon>Cichlomorphae</taxon>
        <taxon>Cichliformes</taxon>
        <taxon>Cichlidae</taxon>
        <taxon>African cichlids</taxon>
        <taxon>Pseudocrenilabrinae</taxon>
        <taxon>Lamprologini</taxon>
        <taxon>Neolamprologus</taxon>
    </lineage>
</organism>
<dbReference type="InterPro" id="IPR029058">
    <property type="entry name" value="AB_hydrolase_fold"/>
</dbReference>